<gene>
    <name evidence="3" type="ORF">FPZ24_03300</name>
</gene>
<dbReference type="KEGG" id="spai:FPZ24_03300"/>
<protein>
    <submittedName>
        <fullName evidence="3">MFS transporter</fullName>
    </submittedName>
</protein>
<feature type="transmembrane region" description="Helical" evidence="2">
    <location>
        <begin position="138"/>
        <end position="159"/>
    </location>
</feature>
<evidence type="ECO:0000256" key="1">
    <source>
        <dbReference type="ARBA" id="ARBA00009617"/>
    </source>
</evidence>
<feature type="transmembrane region" description="Helical" evidence="2">
    <location>
        <begin position="179"/>
        <end position="197"/>
    </location>
</feature>
<comment type="similarity">
    <text evidence="1">Belongs to the sodium:galactoside symporter (TC 2.A.2) family.</text>
</comment>
<dbReference type="OrthoDB" id="9764596at2"/>
<feature type="transmembrane region" description="Helical" evidence="2">
    <location>
        <begin position="297"/>
        <end position="319"/>
    </location>
</feature>
<feature type="transmembrane region" description="Helical" evidence="2">
    <location>
        <begin position="418"/>
        <end position="437"/>
    </location>
</feature>
<dbReference type="GO" id="GO:0008643">
    <property type="term" value="P:carbohydrate transport"/>
    <property type="evidence" value="ECO:0007669"/>
    <property type="project" value="InterPro"/>
</dbReference>
<accession>A0A5B8LLB1</accession>
<dbReference type="Proteomes" id="UP000315673">
    <property type="component" value="Chromosome"/>
</dbReference>
<dbReference type="AlphaFoldDB" id="A0A5B8LLB1"/>
<keyword evidence="2" id="KW-1133">Transmembrane helix</keyword>
<feature type="transmembrane region" description="Helical" evidence="2">
    <location>
        <begin position="331"/>
        <end position="351"/>
    </location>
</feature>
<feature type="transmembrane region" description="Helical" evidence="2">
    <location>
        <begin position="36"/>
        <end position="58"/>
    </location>
</feature>
<dbReference type="InterPro" id="IPR036259">
    <property type="entry name" value="MFS_trans_sf"/>
</dbReference>
<evidence type="ECO:0000313" key="4">
    <source>
        <dbReference type="Proteomes" id="UP000315673"/>
    </source>
</evidence>
<name>A0A5B8LLB1_9SPHN</name>
<feature type="transmembrane region" description="Helical" evidence="2">
    <location>
        <begin position="98"/>
        <end position="117"/>
    </location>
</feature>
<keyword evidence="2" id="KW-0812">Transmembrane</keyword>
<feature type="transmembrane region" description="Helical" evidence="2">
    <location>
        <begin position="70"/>
        <end position="86"/>
    </location>
</feature>
<dbReference type="PANTHER" id="PTHR11328">
    <property type="entry name" value="MAJOR FACILITATOR SUPERFAMILY DOMAIN-CONTAINING PROTEIN"/>
    <property type="match status" value="1"/>
</dbReference>
<keyword evidence="2" id="KW-0472">Membrane</keyword>
<reference evidence="3 4" key="1">
    <citation type="submission" date="2019-07" db="EMBL/GenBank/DDBJ databases">
        <title>Full genome sequence of Sphingomonas sp. 4R-6-7(HKS19).</title>
        <authorList>
            <person name="Im W.-T."/>
        </authorList>
    </citation>
    <scope>NUCLEOTIDE SEQUENCE [LARGE SCALE GENOMIC DNA]</scope>
    <source>
        <strain evidence="3 4">HKS19</strain>
    </source>
</reference>
<feature type="transmembrane region" description="Helical" evidence="2">
    <location>
        <begin position="265"/>
        <end position="285"/>
    </location>
</feature>
<proteinExistence type="inferred from homology"/>
<dbReference type="PANTHER" id="PTHR11328:SF28">
    <property type="entry name" value="MAJOR FACILITATOR SUPERFAMILY DOMAIN-CONTAINING PROTEIN 12"/>
    <property type="match status" value="1"/>
</dbReference>
<evidence type="ECO:0000313" key="3">
    <source>
        <dbReference type="EMBL" id="QDZ09021.1"/>
    </source>
</evidence>
<sequence length="467" mass="50536">MAYGFGSVAYGAKDAAFGTFLLIYYNQVLGLNSFKVGLVIMCALVFDAFIDPMVGILSDRTRSRWGRRHPWLYASALPIAIGWMALWNPPAGSEAFRLGWLFVTAVITRSAVSCFEVPSQALTPELTTDYDERTRITAYRYLFGWAGGLSIVLLAYGVFLLPSKDYPIGLFNLVGYQRLALSAAALMVIAILVSAYGTHGEISRLPKVEVQPQSFGAVLSELWQTIHNRGFLVLILAGVCAYTNQGVSYALANYFYAYAWQLSPGALQLLPLTLFVGAGAAFVIAPRVSRNMSKPRAACSFVIAGTTFHLLPYVLRFAHLLPPPGPERVTLLYPLFALSTSLTVSSFILGASMMADVVEESQSRTGRRNEGVFFAGSFFVQKCTSGLGIAVAGTILALAGLQDKIDPATAPAEKVDHLVIMFVGIYAALATVAAFMFTRFPFGRAEHEARLAGLAAAENEGMPHVSD</sequence>
<organism evidence="3 4">
    <name type="scientific">Sphingomonas panacisoli</name>
    <dbReference type="NCBI Taxonomy" id="1813879"/>
    <lineage>
        <taxon>Bacteria</taxon>
        <taxon>Pseudomonadati</taxon>
        <taxon>Pseudomonadota</taxon>
        <taxon>Alphaproteobacteria</taxon>
        <taxon>Sphingomonadales</taxon>
        <taxon>Sphingomonadaceae</taxon>
        <taxon>Sphingomonas</taxon>
    </lineage>
</organism>
<dbReference type="EMBL" id="CP042306">
    <property type="protein sequence ID" value="QDZ09021.1"/>
    <property type="molecule type" value="Genomic_DNA"/>
</dbReference>
<feature type="transmembrane region" description="Helical" evidence="2">
    <location>
        <begin position="372"/>
        <end position="398"/>
    </location>
</feature>
<evidence type="ECO:0000256" key="2">
    <source>
        <dbReference type="SAM" id="Phobius"/>
    </source>
</evidence>
<feature type="transmembrane region" description="Helical" evidence="2">
    <location>
        <begin position="231"/>
        <end position="259"/>
    </location>
</feature>
<dbReference type="Pfam" id="PF13347">
    <property type="entry name" value="MFS_2"/>
    <property type="match status" value="1"/>
</dbReference>
<dbReference type="SUPFAM" id="SSF103473">
    <property type="entry name" value="MFS general substrate transporter"/>
    <property type="match status" value="1"/>
</dbReference>
<dbReference type="Gene3D" id="1.20.1250.20">
    <property type="entry name" value="MFS general substrate transporter like domains"/>
    <property type="match status" value="1"/>
</dbReference>
<dbReference type="GO" id="GO:0015293">
    <property type="term" value="F:symporter activity"/>
    <property type="evidence" value="ECO:0007669"/>
    <property type="project" value="InterPro"/>
</dbReference>
<dbReference type="GO" id="GO:0005886">
    <property type="term" value="C:plasma membrane"/>
    <property type="evidence" value="ECO:0007669"/>
    <property type="project" value="TreeGrafter"/>
</dbReference>
<dbReference type="InterPro" id="IPR039672">
    <property type="entry name" value="MFS_2"/>
</dbReference>
<keyword evidence="4" id="KW-1185">Reference proteome</keyword>